<gene>
    <name evidence="7" type="ORF">WN50_09445</name>
</gene>
<reference evidence="7 8" key="1">
    <citation type="submission" date="2015-06" db="EMBL/GenBank/DDBJ databases">
        <title>Draft genome assembly of filamentous brackish cyanobacterium Limnoraphis robusta strain CS-951.</title>
        <authorList>
            <person name="Willis A."/>
            <person name="Parks M."/>
            <person name="Burford M.A."/>
        </authorList>
    </citation>
    <scope>NUCLEOTIDE SEQUENCE [LARGE SCALE GENOMIC DNA]</scope>
    <source>
        <strain evidence="7 8">CS-951</strain>
    </source>
</reference>
<dbReference type="InterPro" id="IPR015943">
    <property type="entry name" value="WD40/YVTN_repeat-like_dom_sf"/>
</dbReference>
<feature type="repeat" description="WD" evidence="3">
    <location>
        <begin position="692"/>
        <end position="733"/>
    </location>
</feature>
<comment type="caution">
    <text evidence="7">The sequence shown here is derived from an EMBL/GenBank/DDBJ whole genome shotgun (WGS) entry which is preliminary data.</text>
</comment>
<dbReference type="Gene3D" id="1.10.510.10">
    <property type="entry name" value="Transferase(Phosphotransferase) domain 1"/>
    <property type="match status" value="1"/>
</dbReference>
<name>A0A0F5YHU4_9CYAN</name>
<dbReference type="Pfam" id="PF00069">
    <property type="entry name" value="Pkinase"/>
    <property type="match status" value="1"/>
</dbReference>
<dbReference type="InterPro" id="IPR018391">
    <property type="entry name" value="PQQ_b-propeller_rpt"/>
</dbReference>
<dbReference type="Gene3D" id="2.130.10.10">
    <property type="entry name" value="YVTN repeat-like/Quinoprotein amine dehydrogenase"/>
    <property type="match status" value="2"/>
</dbReference>
<keyword evidence="4" id="KW-0175">Coiled coil</keyword>
<dbReference type="PROSITE" id="PS50011">
    <property type="entry name" value="PROTEIN_KINASE_DOM"/>
    <property type="match status" value="1"/>
</dbReference>
<evidence type="ECO:0000256" key="5">
    <source>
        <dbReference type="SAM" id="Phobius"/>
    </source>
</evidence>
<dbReference type="Pfam" id="PF00400">
    <property type="entry name" value="WD40"/>
    <property type="match status" value="7"/>
</dbReference>
<evidence type="ECO:0000256" key="4">
    <source>
        <dbReference type="SAM" id="Coils"/>
    </source>
</evidence>
<dbReference type="SMART" id="SM00564">
    <property type="entry name" value="PQQ"/>
    <property type="match status" value="4"/>
</dbReference>
<dbReference type="PROSITE" id="PS00678">
    <property type="entry name" value="WD_REPEATS_1"/>
    <property type="match status" value="3"/>
</dbReference>
<accession>A0A0F5YHU4</accession>
<keyword evidence="2" id="KW-0677">Repeat</keyword>
<dbReference type="InterPro" id="IPR000719">
    <property type="entry name" value="Prot_kinase_dom"/>
</dbReference>
<dbReference type="InterPro" id="IPR050349">
    <property type="entry name" value="WD_LIS1/nudF_dynein_reg"/>
</dbReference>
<proteinExistence type="predicted"/>
<dbReference type="InterPro" id="IPR020472">
    <property type="entry name" value="WD40_PAC1"/>
</dbReference>
<dbReference type="PROSITE" id="PS50082">
    <property type="entry name" value="WD_REPEATS_2"/>
    <property type="match status" value="6"/>
</dbReference>
<feature type="repeat" description="WD" evidence="3">
    <location>
        <begin position="650"/>
        <end position="691"/>
    </location>
</feature>
<protein>
    <submittedName>
        <fullName evidence="7">Serine/threonine protein kinase</fullName>
    </submittedName>
</protein>
<dbReference type="PROSITE" id="PS50294">
    <property type="entry name" value="WD_REPEATS_REGION"/>
    <property type="match status" value="6"/>
</dbReference>
<feature type="transmembrane region" description="Helical" evidence="5">
    <location>
        <begin position="427"/>
        <end position="449"/>
    </location>
</feature>
<dbReference type="SUPFAM" id="SSF50998">
    <property type="entry name" value="Quinoprotein alcohol dehydrogenase-like"/>
    <property type="match status" value="1"/>
</dbReference>
<dbReference type="InterPro" id="IPR011047">
    <property type="entry name" value="Quinoprotein_ADH-like_sf"/>
</dbReference>
<dbReference type="InterPro" id="IPR001680">
    <property type="entry name" value="WD40_rpt"/>
</dbReference>
<feature type="repeat" description="WD" evidence="3">
    <location>
        <begin position="608"/>
        <end position="649"/>
    </location>
</feature>
<dbReference type="GO" id="GO:0004674">
    <property type="term" value="F:protein serine/threonine kinase activity"/>
    <property type="evidence" value="ECO:0007669"/>
    <property type="project" value="UniProtKB-KW"/>
</dbReference>
<evidence type="ECO:0000256" key="1">
    <source>
        <dbReference type="ARBA" id="ARBA00022574"/>
    </source>
</evidence>
<feature type="repeat" description="WD" evidence="3">
    <location>
        <begin position="525"/>
        <end position="566"/>
    </location>
</feature>
<evidence type="ECO:0000259" key="6">
    <source>
        <dbReference type="PROSITE" id="PS50011"/>
    </source>
</evidence>
<dbReference type="SMART" id="SM00320">
    <property type="entry name" value="WD40"/>
    <property type="match status" value="7"/>
</dbReference>
<feature type="repeat" description="WD" evidence="3">
    <location>
        <begin position="776"/>
        <end position="809"/>
    </location>
</feature>
<dbReference type="EMBL" id="LATL02000219">
    <property type="protein sequence ID" value="KKD38328.1"/>
    <property type="molecule type" value="Genomic_DNA"/>
</dbReference>
<dbReference type="RefSeq" id="WP_046278284.1">
    <property type="nucleotide sequence ID" value="NZ_LATL02000219.1"/>
</dbReference>
<dbReference type="PRINTS" id="PR00320">
    <property type="entry name" value="GPROTEINBRPT"/>
</dbReference>
<dbReference type="SMART" id="SM00220">
    <property type="entry name" value="S_TKc"/>
    <property type="match status" value="1"/>
</dbReference>
<dbReference type="CDD" id="cd14014">
    <property type="entry name" value="STKc_PknB_like"/>
    <property type="match status" value="1"/>
</dbReference>
<organism evidence="7 8">
    <name type="scientific">Limnoraphis robusta CS-951</name>
    <dbReference type="NCBI Taxonomy" id="1637645"/>
    <lineage>
        <taxon>Bacteria</taxon>
        <taxon>Bacillati</taxon>
        <taxon>Cyanobacteriota</taxon>
        <taxon>Cyanophyceae</taxon>
        <taxon>Oscillatoriophycideae</taxon>
        <taxon>Oscillatoriales</taxon>
        <taxon>Sirenicapillariaceae</taxon>
        <taxon>Limnoraphis</taxon>
    </lineage>
</organism>
<keyword evidence="7" id="KW-0808">Transferase</keyword>
<sequence>MIGQLLDGRYQILKVIESTELGKTYLAKDTRRPGESLCFVKHLHLVAEDPDFVKIARRRFQQEAQTLEKLSQHDRIPQLLAYFEESKEFFLVESYISGQSLAHEILPGHPLPEESVIQILIEVLEILLFVHGHGVIHRDLKPTNLIRRDSDRKIVLIDFGAVKEININQNHNPPTARIGTIEYMPVEQFEGNPHLNSDIYALGMIGIQALTGVPIFELRRLRENNLSNNYELVWRHLAIVSPELGDILDRMIRHDYHKRFQSAGEVLAALRRLDEDSQTLVARLDLYREEVKQRSDHRGDISIVGRKILDELRLSLELTKDEAESVEDEILNPYRKYREKGERYEQALIESMQQEYPFTPETREELQRLQQILGISDEDVAFIEKQILPRSTREQIMNLFSRFNSPKQEGRSYNNRRRNRPIVRRNLSGFWVLLGAIIAAITAIAFAFFEYQRVQQNRASQAQQRVLDQQQITRIQNILEQGNYELCINEAAKIPERSTQYLEVQRIQQQCNDALNWRQVKVRDFAQHLGSVSAVAFSPDGRTIVSGSRDQTVKVWDTKTGALLQNFAGDLSQITSVDFSPDGGEIAAGSFYWRVLEWSLETAELFLPLEHQGTVWSVAFSPDEQTIASASGDRTVRVWDRQTGAILYNFIDHADIVYSVVFSPDGTKLISGSKDKTVKILDLTTGIVQNSLEGHTDEVRTVAITSDGQIIVSGGYDDTVRIWDANTGQLLKTLTGHTGDILAVAISPDGQIIASASKDRTLKIWNLATGELLNTLSGHTDEVYTVTFSPDSKMIVSGSKDRTIKLWQK</sequence>
<evidence type="ECO:0000313" key="7">
    <source>
        <dbReference type="EMBL" id="KKD38328.1"/>
    </source>
</evidence>
<keyword evidence="5" id="KW-0812">Transmembrane</keyword>
<keyword evidence="7" id="KW-0418">Kinase</keyword>
<feature type="repeat" description="WD" evidence="3">
    <location>
        <begin position="734"/>
        <end position="775"/>
    </location>
</feature>
<keyword evidence="1 3" id="KW-0853">WD repeat</keyword>
<dbReference type="GO" id="GO:0005524">
    <property type="term" value="F:ATP binding"/>
    <property type="evidence" value="ECO:0007669"/>
    <property type="project" value="InterPro"/>
</dbReference>
<dbReference type="Proteomes" id="UP000033607">
    <property type="component" value="Unassembled WGS sequence"/>
</dbReference>
<dbReference type="Gene3D" id="3.30.200.20">
    <property type="entry name" value="Phosphorylase Kinase, domain 1"/>
    <property type="match status" value="1"/>
</dbReference>
<feature type="domain" description="Protein kinase" evidence="6">
    <location>
        <begin position="10"/>
        <end position="273"/>
    </location>
</feature>
<dbReference type="SUPFAM" id="SSF56112">
    <property type="entry name" value="Protein kinase-like (PK-like)"/>
    <property type="match status" value="1"/>
</dbReference>
<feature type="coiled-coil region" evidence="4">
    <location>
        <begin position="270"/>
        <end position="329"/>
    </location>
</feature>
<evidence type="ECO:0000313" key="8">
    <source>
        <dbReference type="Proteomes" id="UP000033607"/>
    </source>
</evidence>
<evidence type="ECO:0000256" key="3">
    <source>
        <dbReference type="PROSITE-ProRule" id="PRU00221"/>
    </source>
</evidence>
<dbReference type="OrthoDB" id="500858at2"/>
<dbReference type="CDD" id="cd00200">
    <property type="entry name" value="WD40"/>
    <property type="match status" value="1"/>
</dbReference>
<dbReference type="PANTHER" id="PTHR44129">
    <property type="entry name" value="WD REPEAT-CONTAINING PROTEIN POP1"/>
    <property type="match status" value="1"/>
</dbReference>
<dbReference type="InterPro" id="IPR019775">
    <property type="entry name" value="WD40_repeat_CS"/>
</dbReference>
<dbReference type="AlphaFoldDB" id="A0A0F5YHU4"/>
<dbReference type="InterPro" id="IPR011009">
    <property type="entry name" value="Kinase-like_dom_sf"/>
</dbReference>
<keyword evidence="7" id="KW-0723">Serine/threonine-protein kinase</keyword>
<dbReference type="PATRIC" id="fig|1637645.4.peg.4319"/>
<keyword evidence="5" id="KW-1133">Transmembrane helix</keyword>
<evidence type="ECO:0000256" key="2">
    <source>
        <dbReference type="ARBA" id="ARBA00022737"/>
    </source>
</evidence>
<keyword evidence="5" id="KW-0472">Membrane</keyword>